<comment type="caution">
    <text evidence="4">The sequence shown here is derived from an EMBL/GenBank/DDBJ whole genome shotgun (WGS) entry which is preliminary data.</text>
</comment>
<dbReference type="OrthoDB" id="7596457at2"/>
<keyword evidence="1 2" id="KW-0732">Signal</keyword>
<feature type="signal peptide" evidence="2">
    <location>
        <begin position="1"/>
        <end position="21"/>
    </location>
</feature>
<evidence type="ECO:0000313" key="4">
    <source>
        <dbReference type="EMBL" id="TPG55187.1"/>
    </source>
</evidence>
<evidence type="ECO:0000313" key="5">
    <source>
        <dbReference type="Proteomes" id="UP000319931"/>
    </source>
</evidence>
<gene>
    <name evidence="4" type="ORF">EAH76_11570</name>
</gene>
<dbReference type="Pfam" id="PF13505">
    <property type="entry name" value="OMP_b-brl"/>
    <property type="match status" value="1"/>
</dbReference>
<evidence type="ECO:0000256" key="1">
    <source>
        <dbReference type="ARBA" id="ARBA00022729"/>
    </source>
</evidence>
<evidence type="ECO:0000256" key="2">
    <source>
        <dbReference type="SAM" id="SignalP"/>
    </source>
</evidence>
<feature type="chain" id="PRO_5021299258" evidence="2">
    <location>
        <begin position="22"/>
        <end position="223"/>
    </location>
</feature>
<proteinExistence type="predicted"/>
<keyword evidence="5" id="KW-1185">Reference proteome</keyword>
<accession>A0A502FZV8</accession>
<dbReference type="InterPro" id="IPR027385">
    <property type="entry name" value="Beta-barrel_OMP"/>
</dbReference>
<dbReference type="InterPro" id="IPR036709">
    <property type="entry name" value="Autotransporte_beta_dom_sf"/>
</dbReference>
<evidence type="ECO:0000259" key="3">
    <source>
        <dbReference type="Pfam" id="PF13505"/>
    </source>
</evidence>
<dbReference type="Proteomes" id="UP000319931">
    <property type="component" value="Unassembled WGS sequence"/>
</dbReference>
<dbReference type="EMBL" id="RCZC01000002">
    <property type="protein sequence ID" value="TPG55187.1"/>
    <property type="molecule type" value="Genomic_DNA"/>
</dbReference>
<dbReference type="AlphaFoldDB" id="A0A502FZV8"/>
<sequence length="223" mass="23772">MYKFITASLAATFLSAVPALAQDTAAPMATQESTAATPAEAAANSGSGSFRGFRIEGNFGGDRFQSQGVHRDKFGYGATVGFDGQLGERFVVGPEATYWRSNNWSENCTGAAGGALCTKSFEELGVGVRAGIQATPQLLVFGKGGYVNNQQRKRFTAPVASQSFYDRYSTDGYQLGGGVEYGMGSRFSGPLSGLYVSAQYVYSQYSDHTSRQRIMGGVGIRFK</sequence>
<dbReference type="RefSeq" id="WP_140850318.1">
    <property type="nucleotide sequence ID" value="NZ_RCZC01000002.1"/>
</dbReference>
<reference evidence="4 5" key="1">
    <citation type="journal article" date="2019" name="Environ. Microbiol.">
        <title>Species interactions and distinct microbial communities in high Arctic permafrost affected cryosols are associated with the CH4 and CO2 gas fluxes.</title>
        <authorList>
            <person name="Altshuler I."/>
            <person name="Hamel J."/>
            <person name="Turney S."/>
            <person name="Magnuson E."/>
            <person name="Levesque R."/>
            <person name="Greer C."/>
            <person name="Whyte L.G."/>
        </authorList>
    </citation>
    <scope>NUCLEOTIDE SEQUENCE [LARGE SCALE GENOMIC DNA]</scope>
    <source>
        <strain evidence="4 5">E6.1</strain>
    </source>
</reference>
<name>A0A502FZV8_9SPHN</name>
<feature type="domain" description="Outer membrane protein beta-barrel" evidence="3">
    <location>
        <begin position="35"/>
        <end position="222"/>
    </location>
</feature>
<dbReference type="SUPFAM" id="SSF103515">
    <property type="entry name" value="Autotransporter"/>
    <property type="match status" value="1"/>
</dbReference>
<organism evidence="4 5">
    <name type="scientific">Sphingomonas glacialis</name>
    <dbReference type="NCBI Taxonomy" id="658225"/>
    <lineage>
        <taxon>Bacteria</taxon>
        <taxon>Pseudomonadati</taxon>
        <taxon>Pseudomonadota</taxon>
        <taxon>Alphaproteobacteria</taxon>
        <taxon>Sphingomonadales</taxon>
        <taxon>Sphingomonadaceae</taxon>
        <taxon>Sphingomonas</taxon>
    </lineage>
</organism>
<protein>
    <submittedName>
        <fullName evidence="4">Porin family protein</fullName>
    </submittedName>
</protein>